<evidence type="ECO:0000313" key="3">
    <source>
        <dbReference type="Proteomes" id="UP001161422"/>
    </source>
</evidence>
<gene>
    <name evidence="2" type="ORF">GCM10007895_00110</name>
</gene>
<keyword evidence="1" id="KW-0175">Coiled coil</keyword>
<dbReference type="Proteomes" id="UP001161422">
    <property type="component" value="Unassembled WGS sequence"/>
</dbReference>
<name>A0AA37VWB1_9GAMM</name>
<keyword evidence="3" id="KW-1185">Reference proteome</keyword>
<dbReference type="AlphaFoldDB" id="A0AA37VWB1"/>
<sequence length="77" mass="8407">MNSKSIKVVVVILGLLVGGALGQQLFSDTLQNETTQLKTQLDAQAREIRVLKAKLKQLEQSLPCERKADSSLNPSTN</sequence>
<comment type="caution">
    <text evidence="2">The sequence shown here is derived from an EMBL/GenBank/DDBJ whole genome shotgun (WGS) entry which is preliminary data.</text>
</comment>
<feature type="coiled-coil region" evidence="1">
    <location>
        <begin position="27"/>
        <end position="61"/>
    </location>
</feature>
<protein>
    <submittedName>
        <fullName evidence="2">Uncharacterized protein</fullName>
    </submittedName>
</protein>
<reference evidence="2" key="1">
    <citation type="journal article" date="2014" name="Int. J. Syst. Evol. Microbiol.">
        <title>Complete genome sequence of Corynebacterium casei LMG S-19264T (=DSM 44701T), isolated from a smear-ripened cheese.</title>
        <authorList>
            <consortium name="US DOE Joint Genome Institute (JGI-PGF)"/>
            <person name="Walter F."/>
            <person name="Albersmeier A."/>
            <person name="Kalinowski J."/>
            <person name="Ruckert C."/>
        </authorList>
    </citation>
    <scope>NUCLEOTIDE SEQUENCE</scope>
    <source>
        <strain evidence="2">NBRC 101628</strain>
    </source>
</reference>
<accession>A0AA37VWB1</accession>
<organism evidence="2 3">
    <name type="scientific">Paraferrimonas sedimenticola</name>
    <dbReference type="NCBI Taxonomy" id="375674"/>
    <lineage>
        <taxon>Bacteria</taxon>
        <taxon>Pseudomonadati</taxon>
        <taxon>Pseudomonadota</taxon>
        <taxon>Gammaproteobacteria</taxon>
        <taxon>Alteromonadales</taxon>
        <taxon>Ferrimonadaceae</taxon>
        <taxon>Paraferrimonas</taxon>
    </lineage>
</organism>
<dbReference type="EMBL" id="BSNC01000001">
    <property type="protein sequence ID" value="GLP94705.1"/>
    <property type="molecule type" value="Genomic_DNA"/>
</dbReference>
<evidence type="ECO:0000256" key="1">
    <source>
        <dbReference type="SAM" id="Coils"/>
    </source>
</evidence>
<evidence type="ECO:0000313" key="2">
    <source>
        <dbReference type="EMBL" id="GLP94705.1"/>
    </source>
</evidence>
<proteinExistence type="predicted"/>
<reference evidence="2" key="2">
    <citation type="submission" date="2023-01" db="EMBL/GenBank/DDBJ databases">
        <title>Draft genome sequence of Paraferrimonas sedimenticola strain NBRC 101628.</title>
        <authorList>
            <person name="Sun Q."/>
            <person name="Mori K."/>
        </authorList>
    </citation>
    <scope>NUCLEOTIDE SEQUENCE</scope>
    <source>
        <strain evidence="2">NBRC 101628</strain>
    </source>
</reference>